<dbReference type="STRING" id="1514971.AUR64_04255"/>
<gene>
    <name evidence="5" type="ORF">AUR64_04255</name>
</gene>
<dbReference type="CDD" id="cd03316">
    <property type="entry name" value="MR_like"/>
    <property type="match status" value="1"/>
</dbReference>
<comment type="caution">
    <text evidence="5">The sequence shown here is derived from an EMBL/GenBank/DDBJ whole genome shotgun (WGS) entry which is preliminary data.</text>
</comment>
<dbReference type="OrthoDB" id="42605at2157"/>
<dbReference type="InterPro" id="IPR013341">
    <property type="entry name" value="Mandelate_racemase_N_dom"/>
</dbReference>
<protein>
    <recommendedName>
        <fullName evidence="3">glucarate dehydratase</fullName>
        <ecNumber evidence="3">4.2.1.40</ecNumber>
    </recommendedName>
</protein>
<comment type="pathway">
    <text evidence="2">Carbohydrate acid metabolism; D-glucarate degradation; 2,5-dioxopentanoate from D-glucarate: step 1/2.</text>
</comment>
<sequence length="371" mass="41449">MPVSRVDAIPVEVGVKPLEEPLGLAPYNSNHDSVESVTRMLVRIETDEKVTGWGEMLVGMKSAAVTKAVIDDVIAPELIGRELDEIRDFIESFYYPYVKVRPFLGAVETALWDALGKKLNVPLYQLLGGKTRDTVDVAFCLGILSPEESRQHAREAFDAGFRTLKTKAGPDWRDDVARLRAMHDEVDGRMEFRLDPNQGWNFEDAVRVAAHLEDESIFLQYLEQPVRIDTYGTYAKLRERLRTPIAVNEDTYFPRNLNYLLKEDAIDVAVVDLVPAGGILRLKDQVALANSAGVSVSHHCGFDLGIKTAAVLHTVASTPGINLPPDSVYYGWDDYIVETPFEVEDGGYRVPQRPGLGISVDEEKVEQYRVD</sequence>
<dbReference type="Pfam" id="PF13378">
    <property type="entry name" value="MR_MLE_C"/>
    <property type="match status" value="1"/>
</dbReference>
<dbReference type="PANTHER" id="PTHR48080:SF4">
    <property type="entry name" value="GLUCARATE DEHYDRATASE"/>
    <property type="match status" value="1"/>
</dbReference>
<organism evidence="5 6">
    <name type="scientific">Haloprofundus marisrubri</name>
    <dbReference type="NCBI Taxonomy" id="1514971"/>
    <lineage>
        <taxon>Archaea</taxon>
        <taxon>Methanobacteriati</taxon>
        <taxon>Methanobacteriota</taxon>
        <taxon>Stenosarchaea group</taxon>
        <taxon>Halobacteria</taxon>
        <taxon>Halobacteriales</taxon>
        <taxon>Haloferacaceae</taxon>
        <taxon>Haloprofundus</taxon>
    </lineage>
</organism>
<dbReference type="Gene3D" id="3.30.390.10">
    <property type="entry name" value="Enolase-like, N-terminal domain"/>
    <property type="match status" value="1"/>
</dbReference>
<dbReference type="InterPro" id="IPR029065">
    <property type="entry name" value="Enolase_C-like"/>
</dbReference>
<dbReference type="InterPro" id="IPR013342">
    <property type="entry name" value="Mandelate_racemase_C"/>
</dbReference>
<proteinExistence type="predicted"/>
<evidence type="ECO:0000256" key="1">
    <source>
        <dbReference type="ARBA" id="ARBA00001426"/>
    </source>
</evidence>
<dbReference type="SUPFAM" id="SSF54826">
    <property type="entry name" value="Enolase N-terminal domain-like"/>
    <property type="match status" value="1"/>
</dbReference>
<evidence type="ECO:0000256" key="3">
    <source>
        <dbReference type="ARBA" id="ARBA00011973"/>
    </source>
</evidence>
<dbReference type="AlphaFoldDB" id="A0A0W1RDI9"/>
<dbReference type="InterPro" id="IPR034593">
    <property type="entry name" value="DgoD-like"/>
</dbReference>
<dbReference type="GO" id="GO:0008872">
    <property type="term" value="F:glucarate dehydratase activity"/>
    <property type="evidence" value="ECO:0007669"/>
    <property type="project" value="UniProtKB-EC"/>
</dbReference>
<dbReference type="SFLD" id="SFLDS00001">
    <property type="entry name" value="Enolase"/>
    <property type="match status" value="1"/>
</dbReference>
<accession>A0A0W1RDI9</accession>
<dbReference type="Gene3D" id="3.20.20.120">
    <property type="entry name" value="Enolase-like C-terminal domain"/>
    <property type="match status" value="1"/>
</dbReference>
<dbReference type="SMART" id="SM00922">
    <property type="entry name" value="MR_MLE"/>
    <property type="match status" value="1"/>
</dbReference>
<dbReference type="SUPFAM" id="SSF51604">
    <property type="entry name" value="Enolase C-terminal domain-like"/>
    <property type="match status" value="1"/>
</dbReference>
<keyword evidence="6" id="KW-1185">Reference proteome</keyword>
<dbReference type="EMBL" id="LOPU01000004">
    <property type="protein sequence ID" value="KTG11473.1"/>
    <property type="molecule type" value="Genomic_DNA"/>
</dbReference>
<reference evidence="5 6" key="1">
    <citation type="submission" date="2015-12" db="EMBL/GenBank/DDBJ databases">
        <title>Haloprofundus marisrubri gen. nov., sp. nov., an extremely halophilic archaeon isolated from the Discovery deep brine-seawater interface in the Red Sea.</title>
        <authorList>
            <person name="Zhang G."/>
            <person name="Stingl U."/>
            <person name="Rashid M."/>
        </authorList>
    </citation>
    <scope>NUCLEOTIDE SEQUENCE [LARGE SCALE GENOMIC DNA]</scope>
    <source>
        <strain evidence="5 6">SB9</strain>
    </source>
</reference>
<dbReference type="EC" id="4.2.1.40" evidence="3"/>
<evidence type="ECO:0000259" key="4">
    <source>
        <dbReference type="SMART" id="SM00922"/>
    </source>
</evidence>
<evidence type="ECO:0000313" key="6">
    <source>
        <dbReference type="Proteomes" id="UP000054387"/>
    </source>
</evidence>
<dbReference type="RefSeq" id="WP_058580207.1">
    <property type="nucleotide sequence ID" value="NZ_LOPU01000004.1"/>
</dbReference>
<dbReference type="Proteomes" id="UP000054387">
    <property type="component" value="Unassembled WGS sequence"/>
</dbReference>
<feature type="domain" description="Mandelate racemase/muconate lactonizing enzyme C-terminal" evidence="4">
    <location>
        <begin position="146"/>
        <end position="244"/>
    </location>
</feature>
<dbReference type="Pfam" id="PF02746">
    <property type="entry name" value="MR_MLE_N"/>
    <property type="match status" value="1"/>
</dbReference>
<evidence type="ECO:0000256" key="2">
    <source>
        <dbReference type="ARBA" id="ARBA00005183"/>
    </source>
</evidence>
<dbReference type="PANTHER" id="PTHR48080">
    <property type="entry name" value="D-GALACTONATE DEHYDRATASE-RELATED"/>
    <property type="match status" value="1"/>
</dbReference>
<comment type="catalytic activity">
    <reaction evidence="1">
        <text>D-glucarate = 5-dehydro-4-deoxy-D-glucarate + H2O</text>
        <dbReference type="Rhea" id="RHEA:14573"/>
        <dbReference type="ChEBI" id="CHEBI:15377"/>
        <dbReference type="ChEBI" id="CHEBI:30612"/>
        <dbReference type="ChEBI" id="CHEBI:42819"/>
        <dbReference type="EC" id="4.2.1.40"/>
    </reaction>
</comment>
<dbReference type="SFLD" id="SFLDG00179">
    <property type="entry name" value="mandelate_racemase"/>
    <property type="match status" value="1"/>
</dbReference>
<name>A0A0W1RDI9_9EURY</name>
<dbReference type="InterPro" id="IPR036849">
    <property type="entry name" value="Enolase-like_C_sf"/>
</dbReference>
<evidence type="ECO:0000313" key="5">
    <source>
        <dbReference type="EMBL" id="KTG11473.1"/>
    </source>
</evidence>
<dbReference type="InterPro" id="IPR029017">
    <property type="entry name" value="Enolase-like_N"/>
</dbReference>